<feature type="transmembrane region" description="Helical" evidence="1">
    <location>
        <begin position="51"/>
        <end position="72"/>
    </location>
</feature>
<dbReference type="PANTHER" id="PTHR40765">
    <property type="entry name" value="ESX-2 SECRETION SYSTEM ATPASE ECCB2"/>
    <property type="match status" value="1"/>
</dbReference>
<dbReference type="EMBL" id="PTJO01000004">
    <property type="protein sequence ID" value="RNE48873.1"/>
    <property type="molecule type" value="Genomic_DNA"/>
</dbReference>
<dbReference type="InterPro" id="IPR044857">
    <property type="entry name" value="T7SS_EccB_R1"/>
</dbReference>
<dbReference type="OrthoDB" id="3847604at2"/>
<protein>
    <submittedName>
        <fullName evidence="2">Type VII secretion protein EccB</fullName>
    </submittedName>
</protein>
<accession>A0A3M8K6N6</accession>
<dbReference type="GO" id="GO:0005576">
    <property type="term" value="C:extracellular region"/>
    <property type="evidence" value="ECO:0007669"/>
    <property type="project" value="TreeGrafter"/>
</dbReference>
<reference evidence="2 3" key="1">
    <citation type="submission" date="2018-02" db="EMBL/GenBank/DDBJ databases">
        <title>Corynebacterium alimpuense sp. nov., a marine obligate actinomycete isolated from sediments of Valparaiso bay, Chile.</title>
        <authorList>
            <person name="Claverias F."/>
            <person name="Gonzales-Siles L."/>
            <person name="Salva-Serra F."/>
            <person name="Inganaes E."/>
            <person name="Molin K."/>
            <person name="Cumsille A."/>
            <person name="Undabarrena A."/>
            <person name="Couve E."/>
            <person name="Moore E.R.B."/>
            <person name="Gomila M."/>
            <person name="Camara B."/>
        </authorList>
    </citation>
    <scope>NUCLEOTIDE SEQUENCE [LARGE SCALE GENOMIC DNA]</scope>
    <source>
        <strain evidence="2 3">CCUG 69366</strain>
    </source>
</reference>
<comment type="caution">
    <text evidence="2">The sequence shown here is derived from an EMBL/GenBank/DDBJ whole genome shotgun (WGS) entry which is preliminary data.</text>
</comment>
<keyword evidence="1" id="KW-0472">Membrane</keyword>
<gene>
    <name evidence="2" type="primary">eccB</name>
    <name evidence="2" type="ORF">C5L39_06145</name>
</gene>
<keyword evidence="3" id="KW-1185">Reference proteome</keyword>
<keyword evidence="1" id="KW-0812">Transmembrane</keyword>
<evidence type="ECO:0000313" key="2">
    <source>
        <dbReference type="EMBL" id="RNE48873.1"/>
    </source>
</evidence>
<evidence type="ECO:0000256" key="1">
    <source>
        <dbReference type="SAM" id="Phobius"/>
    </source>
</evidence>
<dbReference type="AlphaFoldDB" id="A0A3M8K6N6"/>
<evidence type="ECO:0000313" key="3">
    <source>
        <dbReference type="Proteomes" id="UP000266975"/>
    </source>
</evidence>
<dbReference type="PANTHER" id="PTHR40765:SF2">
    <property type="entry name" value="ESX-2 SECRETION SYSTEM ATPASE ECCB2"/>
    <property type="match status" value="1"/>
</dbReference>
<dbReference type="Proteomes" id="UP000266975">
    <property type="component" value="Unassembled WGS sequence"/>
</dbReference>
<keyword evidence="1" id="KW-1133">Transmembrane helix</keyword>
<dbReference type="Pfam" id="PF05108">
    <property type="entry name" value="T7SS_ESX1_EccB"/>
    <property type="match status" value="2"/>
</dbReference>
<dbReference type="NCBIfam" id="TIGR03919">
    <property type="entry name" value="T7SS_EccB"/>
    <property type="match status" value="1"/>
</dbReference>
<dbReference type="InterPro" id="IPR007795">
    <property type="entry name" value="T7SS_EccB"/>
</dbReference>
<organism evidence="2 3">
    <name type="scientific">Corynebacterium alimapuense</name>
    <dbReference type="NCBI Taxonomy" id="1576874"/>
    <lineage>
        <taxon>Bacteria</taxon>
        <taxon>Bacillati</taxon>
        <taxon>Actinomycetota</taxon>
        <taxon>Actinomycetes</taxon>
        <taxon>Mycobacteriales</taxon>
        <taxon>Corynebacteriaceae</taxon>
        <taxon>Corynebacterium</taxon>
    </lineage>
</organism>
<sequence length="417" mass="43659">MKGEDGVSSQFLPTTGAQVSGHRFLQRRVEHGLVFGDIRMIYDPLSVRRRAMVFGLVAVALLGLGSGLLAWLKPAADPGDSSILQTADGALFVKVGEVVHPVGNLASARLITGEAEEPARIADHLLVGLDRGAPLGIHPAPLVLAQSSDEQPWAACYHQEKVTVLSGEQTAPLGGHRGVIANGADSQWLLTNDGRSQLPPADTAQGRVIRRALAITAGTPSWEPPVEVLGAVEELPPLRLPSVMPEEIFDTGTQSWARGPEGIAPLTQTQAMILADSGVPVSTVSRSVPAEHADSFFEHDLPAFAPMWVDPAEISICAEGSGQVSTLMPATEGLAPVELPGESVADEFIGLPEGATAVDTGFGFHIVDTTGLRHPVPDSESLSALGVPDPVAAPWAILRLLPEGLPLDRGTALTAGY</sequence>
<name>A0A3M8K6N6_9CORY</name>
<proteinExistence type="predicted"/>
<dbReference type="Gene3D" id="3.30.2390.20">
    <property type="entry name" value="Type VII secretion system EccB, repeat 1 domain"/>
    <property type="match status" value="1"/>
</dbReference>